<reference evidence="2" key="1">
    <citation type="journal article" date="2019" name="Int. J. Syst. Evol. Microbiol.">
        <title>The Global Catalogue of Microorganisms (GCM) 10K type strain sequencing project: providing services to taxonomists for standard genome sequencing and annotation.</title>
        <authorList>
            <consortium name="The Broad Institute Genomics Platform"/>
            <consortium name="The Broad Institute Genome Sequencing Center for Infectious Disease"/>
            <person name="Wu L."/>
            <person name="Ma J."/>
        </authorList>
    </citation>
    <scope>NUCLEOTIDE SEQUENCE [LARGE SCALE GENOMIC DNA]</scope>
    <source>
        <strain evidence="2">JCM 18657</strain>
    </source>
</reference>
<name>A0ABW2V4D8_9BACL</name>
<dbReference type="EMBL" id="JBHTGQ010000010">
    <property type="protein sequence ID" value="MFC7749158.1"/>
    <property type="molecule type" value="Genomic_DNA"/>
</dbReference>
<dbReference type="RefSeq" id="WP_138788928.1">
    <property type="nucleotide sequence ID" value="NZ_JBHTGQ010000010.1"/>
</dbReference>
<accession>A0ABW2V4D8</accession>
<evidence type="ECO:0000313" key="1">
    <source>
        <dbReference type="EMBL" id="MFC7749158.1"/>
    </source>
</evidence>
<sequence>MNSTRVLAVCIRKIPSALVGVIGPLNELHEQGIIQFQFKDHASLTNEDLAAADVVVSIRGSEQFDLELVRESKRLNKLVIYYLDDDLLNITEKSLSYEYFQSASIRSIIQEIMHASDRLWTTSDVIADRYKAFFSSIVLVNAPALLLDNDKRIEESNNDRIVIGFAGGLDHQYFFDEFMEKPIRRIIQDYGGRVRFQFVGARPKLVDELNLDYIPYEHNHAVYKNLMHQLKWDIGLAPLPYSMFHSCKYFNKYLEYGAIGAAGIYSNVKPYTRVITNGINGILVDNTENSWIEAMKSLIEQASIRNSIRQNAYDHISSHFSKKSVAMDIYQKNKDIFFYQSDICKPNQVKLRRSRNFFLWNKIRSIVKIHGFKTPIHILNRIKLYIKNKY</sequence>
<dbReference type="Proteomes" id="UP001596528">
    <property type="component" value="Unassembled WGS sequence"/>
</dbReference>
<dbReference type="Gene3D" id="3.40.50.2000">
    <property type="entry name" value="Glycogen Phosphorylase B"/>
    <property type="match status" value="1"/>
</dbReference>
<gene>
    <name evidence="1" type="ORF">ACFQWB_04255</name>
</gene>
<comment type="caution">
    <text evidence="1">The sequence shown here is derived from an EMBL/GenBank/DDBJ whole genome shotgun (WGS) entry which is preliminary data.</text>
</comment>
<keyword evidence="2" id="KW-1185">Reference proteome</keyword>
<protein>
    <submittedName>
        <fullName evidence="1">Glycosyltransferase</fullName>
    </submittedName>
</protein>
<dbReference type="SUPFAM" id="SSF53756">
    <property type="entry name" value="UDP-Glycosyltransferase/glycogen phosphorylase"/>
    <property type="match status" value="1"/>
</dbReference>
<organism evidence="1 2">
    <name type="scientific">Paenibacillus thermoaerophilus</name>
    <dbReference type="NCBI Taxonomy" id="1215385"/>
    <lineage>
        <taxon>Bacteria</taxon>
        <taxon>Bacillati</taxon>
        <taxon>Bacillota</taxon>
        <taxon>Bacilli</taxon>
        <taxon>Bacillales</taxon>
        <taxon>Paenibacillaceae</taxon>
        <taxon>Paenibacillus</taxon>
    </lineage>
</organism>
<proteinExistence type="predicted"/>
<evidence type="ECO:0000313" key="2">
    <source>
        <dbReference type="Proteomes" id="UP001596528"/>
    </source>
</evidence>